<dbReference type="Gene3D" id="3.90.870.20">
    <property type="entry name" value="Carbamoyltransferase, C-terminal domain"/>
    <property type="match status" value="1"/>
</dbReference>
<dbReference type="InterPro" id="IPR031730">
    <property type="entry name" value="Carbam_trans_C"/>
</dbReference>
<keyword evidence="4" id="KW-0808">Transferase</keyword>
<dbReference type="GO" id="GO:0016740">
    <property type="term" value="F:transferase activity"/>
    <property type="evidence" value="ECO:0007669"/>
    <property type="project" value="UniProtKB-KW"/>
</dbReference>
<evidence type="ECO:0000313" key="5">
    <source>
        <dbReference type="Proteomes" id="UP000440096"/>
    </source>
</evidence>
<dbReference type="PANTHER" id="PTHR34847">
    <property type="entry name" value="NODULATION PROTEIN U"/>
    <property type="match status" value="1"/>
</dbReference>
<comment type="similarity">
    <text evidence="1">Belongs to the NodU/CmcH family.</text>
</comment>
<proteinExistence type="inferred from homology"/>
<dbReference type="InterPro" id="IPR038152">
    <property type="entry name" value="Carbam_trans_C_sf"/>
</dbReference>
<dbReference type="RefSeq" id="WP_154761565.1">
    <property type="nucleotide sequence ID" value="NZ_WMBA01000110.1"/>
</dbReference>
<dbReference type="Proteomes" id="UP000440096">
    <property type="component" value="Unassembled WGS sequence"/>
</dbReference>
<keyword evidence="5" id="KW-1185">Reference proteome</keyword>
<dbReference type="InterPro" id="IPR003696">
    <property type="entry name" value="Carbtransf_dom"/>
</dbReference>
<protein>
    <submittedName>
        <fullName evidence="4">Carbamoyltransferase</fullName>
    </submittedName>
</protein>
<dbReference type="Pfam" id="PF02543">
    <property type="entry name" value="Carbam_trans_N"/>
    <property type="match status" value="2"/>
</dbReference>
<dbReference type="PANTHER" id="PTHR34847:SF1">
    <property type="entry name" value="NODULATION PROTEIN U"/>
    <property type="match status" value="1"/>
</dbReference>
<comment type="caution">
    <text evidence="4">The sequence shown here is derived from an EMBL/GenBank/DDBJ whole genome shotgun (WGS) entry which is preliminary data.</text>
</comment>
<dbReference type="EMBL" id="WMBA01000110">
    <property type="protein sequence ID" value="MTD59533.1"/>
    <property type="molecule type" value="Genomic_DNA"/>
</dbReference>
<evidence type="ECO:0000259" key="3">
    <source>
        <dbReference type="Pfam" id="PF16861"/>
    </source>
</evidence>
<dbReference type="AlphaFoldDB" id="A0A6N7ZCP2"/>
<name>A0A6N7ZCP2_9PSEU</name>
<evidence type="ECO:0000313" key="4">
    <source>
        <dbReference type="EMBL" id="MTD59533.1"/>
    </source>
</evidence>
<dbReference type="Gene3D" id="3.30.420.40">
    <property type="match status" value="1"/>
</dbReference>
<evidence type="ECO:0000259" key="2">
    <source>
        <dbReference type="Pfam" id="PF02543"/>
    </source>
</evidence>
<sequence length="563" mass="60414">MEKLICGLKLTHDGALAVIADDQLLFSVEAEKLENRPRYSAMNTTADLTAVLRRGGFEPSDVDTVAVDGWGRRNGVSQVTILDEGTSTTVEVADYADKPGDDPLAGRPDKAPLFGQGLVGFHSYTHATDHALASFCSSPFAEAGQAALIVVWDGGMPPCLYHYDPATRSLRLLRQLTTVVGGLYPVFASHLAPFRSPSGPLDSQHEKLETLLLPVSGKAMAYAALGKPDASIISVMSAATKAKPLTDAIHLYRWTRAVLNSPEAQDTSDATLTASIQQYLGTTLLDGLTEFLRDEPGYRGLPLCLSGGCALNIKWNASLRGSGLFEDVWVPPFPNDAGSAIGAACAEMIRTTGRSALRWSVFAGPELVPSPDTPAGWRSRPCTPAELGRLLADTGEPVVALTGRAEIGPRALGHRSILAPATSVAMRDRLNEMKNREGYRPVAPICLVDAAPEIFAPGTPDPYMLFEHDVRPEWAGKVPAIVHVDGSARLQTVGQDNDFLYEVLSAYRERTGIPVLCNTSANFNGSGFFPDAVSALRWAGTQHVYADGMLYTAEESRSDGEHR</sequence>
<dbReference type="Pfam" id="PF16861">
    <property type="entry name" value="Carbam_trans_C"/>
    <property type="match status" value="1"/>
</dbReference>
<feature type="domain" description="Carbamoyltransferase" evidence="2">
    <location>
        <begin position="5"/>
        <end position="72"/>
    </location>
</feature>
<accession>A0A6N7ZCP2</accession>
<gene>
    <name evidence="4" type="ORF">GKO32_36945</name>
</gene>
<reference evidence="4 5" key="1">
    <citation type="submission" date="2019-11" db="EMBL/GenBank/DDBJ databases">
        <title>Draft genome of Amycolatopsis RM579.</title>
        <authorList>
            <person name="Duangmal K."/>
            <person name="Mingma R."/>
        </authorList>
    </citation>
    <scope>NUCLEOTIDE SEQUENCE [LARGE SCALE GENOMIC DNA]</scope>
    <source>
        <strain evidence="4 5">RM579</strain>
    </source>
</reference>
<dbReference type="OrthoDB" id="9780777at2"/>
<feature type="domain" description="Carbamoyltransferase" evidence="2">
    <location>
        <begin position="122"/>
        <end position="345"/>
    </location>
</feature>
<evidence type="ECO:0000256" key="1">
    <source>
        <dbReference type="ARBA" id="ARBA00006129"/>
    </source>
</evidence>
<organism evidence="4 5">
    <name type="scientific">Amycolatopsis pithecellobii</name>
    <dbReference type="NCBI Taxonomy" id="664692"/>
    <lineage>
        <taxon>Bacteria</taxon>
        <taxon>Bacillati</taxon>
        <taxon>Actinomycetota</taxon>
        <taxon>Actinomycetes</taxon>
        <taxon>Pseudonocardiales</taxon>
        <taxon>Pseudonocardiaceae</taxon>
        <taxon>Amycolatopsis</taxon>
    </lineage>
</organism>
<feature type="domain" description="Carbamoyltransferase C-terminal" evidence="3">
    <location>
        <begin position="395"/>
        <end position="539"/>
    </location>
</feature>
<dbReference type="InterPro" id="IPR051338">
    <property type="entry name" value="NodU/CmcH_Carbamoyltrnsfr"/>
</dbReference>